<reference evidence="3 4" key="1">
    <citation type="submission" date="2019-02" db="EMBL/GenBank/DDBJ databases">
        <title>Halieaceae_genomes.</title>
        <authorList>
            <person name="Li S.-H."/>
        </authorList>
    </citation>
    <scope>NUCLEOTIDE SEQUENCE [LARGE SCALE GENOMIC DNA]</scope>
    <source>
        <strain evidence="3 4">JH123</strain>
    </source>
</reference>
<dbReference type="EMBL" id="CP036501">
    <property type="protein sequence ID" value="UZP73590.1"/>
    <property type="molecule type" value="Genomic_DNA"/>
</dbReference>
<dbReference type="Proteomes" id="UP001317963">
    <property type="component" value="Chromosome"/>
</dbReference>
<proteinExistence type="predicted"/>
<organism evidence="3 4">
    <name type="scientific">Candidatus Paraluminiphilus aquimaris</name>
    <dbReference type="NCBI Taxonomy" id="2518994"/>
    <lineage>
        <taxon>Bacteria</taxon>
        <taxon>Pseudomonadati</taxon>
        <taxon>Pseudomonadota</taxon>
        <taxon>Gammaproteobacteria</taxon>
        <taxon>Cellvibrionales</taxon>
        <taxon>Halieaceae</taxon>
        <taxon>Candidatus Paraluminiphilus</taxon>
    </lineage>
</organism>
<keyword evidence="4" id="KW-1185">Reference proteome</keyword>
<keyword evidence="1" id="KW-0732">Signal</keyword>
<feature type="chain" id="PRO_5047037294" description="Chalcone isomerase domain-containing protein" evidence="1">
    <location>
        <begin position="25"/>
        <end position="194"/>
    </location>
</feature>
<feature type="domain" description="Chalcone isomerase" evidence="2">
    <location>
        <begin position="63"/>
        <end position="191"/>
    </location>
</feature>
<dbReference type="Pfam" id="PF16036">
    <property type="entry name" value="Chalcone_3"/>
    <property type="match status" value="1"/>
</dbReference>
<feature type="signal peptide" evidence="1">
    <location>
        <begin position="1"/>
        <end position="24"/>
    </location>
</feature>
<dbReference type="InterPro" id="IPR016087">
    <property type="entry name" value="Chalcone_isomerase"/>
</dbReference>
<evidence type="ECO:0000256" key="1">
    <source>
        <dbReference type="SAM" id="SignalP"/>
    </source>
</evidence>
<protein>
    <recommendedName>
        <fullName evidence="2">Chalcone isomerase domain-containing protein</fullName>
    </recommendedName>
</protein>
<gene>
    <name evidence="3" type="ORF">E0F26_02065</name>
</gene>
<name>A0ABY6Q3P6_9GAMM</name>
<evidence type="ECO:0000313" key="4">
    <source>
        <dbReference type="Proteomes" id="UP001317963"/>
    </source>
</evidence>
<evidence type="ECO:0000313" key="3">
    <source>
        <dbReference type="EMBL" id="UZP73590.1"/>
    </source>
</evidence>
<accession>A0ABY6Q3P6</accession>
<evidence type="ECO:0000259" key="2">
    <source>
        <dbReference type="Pfam" id="PF16036"/>
    </source>
</evidence>
<sequence>MTRRSLTVFLTFLVTLAGTLVVSAQTRDLATDNVVGEQALTTELAVAYEALPALKQVGTSTLRVAFFKVFDSALFTESGDWRDPRTSFRFELTYARSISGNFLVSQTTKEWDHLGFQDNRRSRWVEALKAIWPDVNKGDTIAFDVDAEGVSRFYFNGAWVGTINDPDFAPSFIAIWLSPDTSRPAHRDGLLADS</sequence>
<dbReference type="RefSeq" id="WP_279242388.1">
    <property type="nucleotide sequence ID" value="NZ_CP036501.1"/>
</dbReference>